<evidence type="ECO:0000256" key="4">
    <source>
        <dbReference type="SAM" id="MobiDB-lite"/>
    </source>
</evidence>
<keyword evidence="3" id="KW-0378">Hydrolase</keyword>
<reference evidence="7" key="1">
    <citation type="submission" date="2018-04" db="EMBL/GenBank/DDBJ databases">
        <authorList>
            <person name="Cornet L."/>
        </authorList>
    </citation>
    <scope>NUCLEOTIDE SEQUENCE [LARGE SCALE GENOMIC DNA]</scope>
</reference>
<evidence type="ECO:0000256" key="3">
    <source>
        <dbReference type="ARBA" id="ARBA00022801"/>
    </source>
</evidence>
<dbReference type="Proteomes" id="UP000249794">
    <property type="component" value="Unassembled WGS sequence"/>
</dbReference>
<protein>
    <submittedName>
        <fullName evidence="6">Serine protease</fullName>
    </submittedName>
</protein>
<dbReference type="InterPro" id="IPR043504">
    <property type="entry name" value="Peptidase_S1_PA_chymotrypsin"/>
</dbReference>
<accession>A0A2W4WRQ2</accession>
<dbReference type="Pfam" id="PF04151">
    <property type="entry name" value="PPC"/>
    <property type="match status" value="1"/>
</dbReference>
<dbReference type="PRINTS" id="PR00834">
    <property type="entry name" value="PROTEASES2C"/>
</dbReference>
<dbReference type="Gene3D" id="2.40.10.10">
    <property type="entry name" value="Trypsin-like serine proteases"/>
    <property type="match status" value="2"/>
</dbReference>
<comment type="caution">
    <text evidence="6">The sequence shown here is derived from an EMBL/GenBank/DDBJ whole genome shotgun (WGS) entry which is preliminary data.</text>
</comment>
<gene>
    <name evidence="6" type="ORF">DCF15_19335</name>
</gene>
<name>A0A2W4WRQ2_9CYAN</name>
<evidence type="ECO:0000313" key="6">
    <source>
        <dbReference type="EMBL" id="PZO47210.1"/>
    </source>
</evidence>
<dbReference type="PANTHER" id="PTHR43343">
    <property type="entry name" value="PEPTIDASE S12"/>
    <property type="match status" value="1"/>
</dbReference>
<dbReference type="EMBL" id="QBMP01000282">
    <property type="protein sequence ID" value="PZO47210.1"/>
    <property type="molecule type" value="Genomic_DNA"/>
</dbReference>
<evidence type="ECO:0000313" key="7">
    <source>
        <dbReference type="Proteomes" id="UP000249794"/>
    </source>
</evidence>
<dbReference type="InterPro" id="IPR007280">
    <property type="entry name" value="Peptidase_C_arc/bac"/>
</dbReference>
<comment type="similarity">
    <text evidence="1">Belongs to the peptidase S1C family.</text>
</comment>
<dbReference type="Pfam" id="PF13365">
    <property type="entry name" value="Trypsin_2"/>
    <property type="match status" value="1"/>
</dbReference>
<dbReference type="InterPro" id="IPR001940">
    <property type="entry name" value="Peptidase_S1C"/>
</dbReference>
<proteinExistence type="inferred from homology"/>
<evidence type="ECO:0000256" key="1">
    <source>
        <dbReference type="ARBA" id="ARBA00010541"/>
    </source>
</evidence>
<evidence type="ECO:0000259" key="5">
    <source>
        <dbReference type="Pfam" id="PF04151"/>
    </source>
</evidence>
<dbReference type="PANTHER" id="PTHR43343:SF3">
    <property type="entry name" value="PROTEASE DO-LIKE 8, CHLOROPLASTIC"/>
    <property type="match status" value="1"/>
</dbReference>
<dbReference type="GO" id="GO:0006508">
    <property type="term" value="P:proteolysis"/>
    <property type="evidence" value="ECO:0007669"/>
    <property type="project" value="UniProtKB-KW"/>
</dbReference>
<dbReference type="AlphaFoldDB" id="A0A2W4WRQ2"/>
<dbReference type="InterPro" id="IPR051201">
    <property type="entry name" value="Chloro_Bact_Ser_Proteases"/>
</dbReference>
<reference evidence="6 7" key="2">
    <citation type="submission" date="2018-06" db="EMBL/GenBank/DDBJ databases">
        <title>Metagenomic assembly of (sub)arctic Cyanobacteria and their associated microbiome from non-axenic cultures.</title>
        <authorList>
            <person name="Baurain D."/>
        </authorList>
    </citation>
    <scope>NUCLEOTIDE SEQUENCE [LARGE SCALE GENOMIC DNA]</scope>
    <source>
        <strain evidence="6">ULC027bin1</strain>
    </source>
</reference>
<feature type="domain" description="Peptidase C-terminal archaeal/bacterial" evidence="5">
    <location>
        <begin position="270"/>
        <end position="334"/>
    </location>
</feature>
<evidence type="ECO:0000256" key="2">
    <source>
        <dbReference type="ARBA" id="ARBA00022670"/>
    </source>
</evidence>
<dbReference type="GO" id="GO:0004252">
    <property type="term" value="F:serine-type endopeptidase activity"/>
    <property type="evidence" value="ECO:0007669"/>
    <property type="project" value="InterPro"/>
</dbReference>
<organism evidence="6 7">
    <name type="scientific">Phormidesmis priestleyi</name>
    <dbReference type="NCBI Taxonomy" id="268141"/>
    <lineage>
        <taxon>Bacteria</taxon>
        <taxon>Bacillati</taxon>
        <taxon>Cyanobacteriota</taxon>
        <taxon>Cyanophyceae</taxon>
        <taxon>Leptolyngbyales</taxon>
        <taxon>Leptolyngbyaceae</taxon>
        <taxon>Phormidesmis</taxon>
    </lineage>
</organism>
<keyword evidence="2 6" id="KW-0645">Protease</keyword>
<dbReference type="InterPro" id="IPR009003">
    <property type="entry name" value="Peptidase_S1_PA"/>
</dbReference>
<feature type="compositionally biased region" description="Low complexity" evidence="4">
    <location>
        <begin position="362"/>
        <end position="382"/>
    </location>
</feature>
<feature type="region of interest" description="Disordered" evidence="4">
    <location>
        <begin position="355"/>
        <end position="390"/>
    </location>
</feature>
<sequence length="492" mass="51229">MQSFGQPSGQVQRAIAQLTAQSTAQSEDDVNVRVYQAASPAVVTIDTDSGTGSGVIVSADGLILTNAHVVDGADTVKVFLPDRQEYEGRVVGYGANGVDLAAVRIQAQNLPTVTISTAPVQVGQRAFAIGNPFGRFEGTFTTGIVSRLDANRGLIQTDAAINPGNSGGALLNSRGELIGINTSIFTPQRSAPGTAGDQSGNIGIGFAIAISPINDFLTAVRNGTSPTVAQQSSFLAGSNRPSQPITLNGAAIQGQLTRDSATLPADDSYYDAYSFEGSKGQQVVVEMNSANLDAYLILLSPQGRDLAQDDDGGGATNARLVFTLPEDGTYTVLANSYASRQTGSYDLRLAEDRGSNFNANRQPASPVSGQSSAGQSASEQSATVSSLPIRAEGVLGPNSKTLEVDGSRYEEFLFEGSRGQQVTISLNSRDFDPYVLLVGPDDSVVAYNDDVATNNLNAGLTVTLPSNGVYRVLANALDASGTGRFRLTVNAL</sequence>
<dbReference type="SUPFAM" id="SSF50494">
    <property type="entry name" value="Trypsin-like serine proteases"/>
    <property type="match status" value="1"/>
</dbReference>
<dbReference type="Gene3D" id="2.60.120.380">
    <property type="match status" value="2"/>
</dbReference>